<dbReference type="Proteomes" id="UP000440224">
    <property type="component" value="Unassembled WGS sequence"/>
</dbReference>
<dbReference type="RefSeq" id="WP_153824689.1">
    <property type="nucleotide sequence ID" value="NZ_WJIE01000022.1"/>
</dbReference>
<dbReference type="SUPFAM" id="SSF143847">
    <property type="entry name" value="XisI-like"/>
    <property type="match status" value="1"/>
</dbReference>
<dbReference type="Gene3D" id="3.30.310.110">
    <property type="entry name" value="XisI-like"/>
    <property type="match status" value="1"/>
</dbReference>
<proteinExistence type="predicted"/>
<keyword evidence="2" id="KW-1185">Reference proteome</keyword>
<dbReference type="InterPro" id="IPR014968">
    <property type="entry name" value="XisI"/>
</dbReference>
<organism evidence="1 2">
    <name type="scientific">Polyangium spumosum</name>
    <dbReference type="NCBI Taxonomy" id="889282"/>
    <lineage>
        <taxon>Bacteria</taxon>
        <taxon>Pseudomonadati</taxon>
        <taxon>Myxococcota</taxon>
        <taxon>Polyangia</taxon>
        <taxon>Polyangiales</taxon>
        <taxon>Polyangiaceae</taxon>
        <taxon>Polyangium</taxon>
    </lineage>
</organism>
<accession>A0A6N7Q6J0</accession>
<evidence type="ECO:0000313" key="2">
    <source>
        <dbReference type="Proteomes" id="UP000440224"/>
    </source>
</evidence>
<dbReference type="AlphaFoldDB" id="A0A6N7Q6J0"/>
<dbReference type="EMBL" id="WJIE01000022">
    <property type="protein sequence ID" value="MRG97914.1"/>
    <property type="molecule type" value="Genomic_DNA"/>
</dbReference>
<comment type="caution">
    <text evidence="1">The sequence shown here is derived from an EMBL/GenBank/DDBJ whole genome shotgun (WGS) entry which is preliminary data.</text>
</comment>
<evidence type="ECO:0000313" key="1">
    <source>
        <dbReference type="EMBL" id="MRG97914.1"/>
    </source>
</evidence>
<dbReference type="OrthoDB" id="5624013at2"/>
<name>A0A6N7Q6J0_9BACT</name>
<protein>
    <submittedName>
        <fullName evidence="1">XisI protein</fullName>
    </submittedName>
</protein>
<sequence length="111" mass="12246">MDTRATDREVIEKVLSEYAAIPYAHGNVDTVTVFDRESDHYLLMIVGSENGRRVHGCLVYIDRIGDKIWVQADGTERGMAPALVRAGIPAERIMLAFSSEGAYPYSDVLAA</sequence>
<dbReference type="InterPro" id="IPR035943">
    <property type="entry name" value="XisI-like_sf"/>
</dbReference>
<dbReference type="CDD" id="cd16382">
    <property type="entry name" value="XisI-like"/>
    <property type="match status" value="1"/>
</dbReference>
<reference evidence="1 2" key="1">
    <citation type="submission" date="2019-10" db="EMBL/GenBank/DDBJ databases">
        <title>A soil myxobacterium in the family Polyangiaceae.</title>
        <authorList>
            <person name="Li Y."/>
            <person name="Wang J."/>
        </authorList>
    </citation>
    <scope>NUCLEOTIDE SEQUENCE [LARGE SCALE GENOMIC DNA]</scope>
    <source>
        <strain evidence="1 2">DSM 14734</strain>
    </source>
</reference>
<gene>
    <name evidence="1" type="ORF">GF068_39230</name>
</gene>
<dbReference type="Pfam" id="PF08869">
    <property type="entry name" value="XisI"/>
    <property type="match status" value="1"/>
</dbReference>